<feature type="domain" description="Histidine kinase" evidence="13">
    <location>
        <begin position="145"/>
        <end position="362"/>
    </location>
</feature>
<keyword evidence="16" id="KW-1185">Reference proteome</keyword>
<dbReference type="CDD" id="cd06225">
    <property type="entry name" value="HAMP"/>
    <property type="match status" value="1"/>
</dbReference>
<evidence type="ECO:0000256" key="2">
    <source>
        <dbReference type="ARBA" id="ARBA00004651"/>
    </source>
</evidence>
<keyword evidence="7" id="KW-0547">Nucleotide-binding</keyword>
<dbReference type="CDD" id="cd00082">
    <property type="entry name" value="HisKA"/>
    <property type="match status" value="1"/>
</dbReference>
<keyword evidence="5" id="KW-0597">Phosphoprotein</keyword>
<dbReference type="GO" id="GO:0004721">
    <property type="term" value="F:phosphoprotein phosphatase activity"/>
    <property type="evidence" value="ECO:0007669"/>
    <property type="project" value="TreeGrafter"/>
</dbReference>
<dbReference type="GO" id="GO:0005524">
    <property type="term" value="F:ATP binding"/>
    <property type="evidence" value="ECO:0007669"/>
    <property type="project" value="UniProtKB-KW"/>
</dbReference>
<dbReference type="PROSITE" id="PS50885">
    <property type="entry name" value="HAMP"/>
    <property type="match status" value="1"/>
</dbReference>
<dbReference type="CDD" id="cd00075">
    <property type="entry name" value="HATPase"/>
    <property type="match status" value="1"/>
</dbReference>
<dbReference type="InterPro" id="IPR050351">
    <property type="entry name" value="BphY/WalK/GraS-like"/>
</dbReference>
<dbReference type="Pfam" id="PF02518">
    <property type="entry name" value="HATPase_c"/>
    <property type="match status" value="1"/>
</dbReference>
<dbReference type="EC" id="2.7.13.3" evidence="3"/>
<dbReference type="InterPro" id="IPR036890">
    <property type="entry name" value="HATPase_C_sf"/>
</dbReference>
<accession>A0A917K1U9</accession>
<dbReference type="InterPro" id="IPR036097">
    <property type="entry name" value="HisK_dim/P_sf"/>
</dbReference>
<dbReference type="SMART" id="SM00388">
    <property type="entry name" value="HisKA"/>
    <property type="match status" value="1"/>
</dbReference>
<keyword evidence="8" id="KW-0418">Kinase</keyword>
<dbReference type="Pfam" id="PF00512">
    <property type="entry name" value="HisKA"/>
    <property type="match status" value="1"/>
</dbReference>
<dbReference type="InterPro" id="IPR004358">
    <property type="entry name" value="Sig_transdc_His_kin-like_C"/>
</dbReference>
<dbReference type="InterPro" id="IPR003594">
    <property type="entry name" value="HATPase_dom"/>
</dbReference>
<reference evidence="15" key="1">
    <citation type="journal article" date="2014" name="Int. J. Syst. Evol. Microbiol.">
        <title>Complete genome sequence of Corynebacterium casei LMG S-19264T (=DSM 44701T), isolated from a smear-ripened cheese.</title>
        <authorList>
            <consortium name="US DOE Joint Genome Institute (JGI-PGF)"/>
            <person name="Walter F."/>
            <person name="Albersmeier A."/>
            <person name="Kalinowski J."/>
            <person name="Ruckert C."/>
        </authorList>
    </citation>
    <scope>NUCLEOTIDE SEQUENCE</scope>
    <source>
        <strain evidence="15">JCM 18487</strain>
    </source>
</reference>
<dbReference type="InterPro" id="IPR003660">
    <property type="entry name" value="HAMP_dom"/>
</dbReference>
<dbReference type="SUPFAM" id="SSF158472">
    <property type="entry name" value="HAMP domain-like"/>
    <property type="match status" value="1"/>
</dbReference>
<keyword evidence="12" id="KW-1133">Transmembrane helix</keyword>
<dbReference type="GO" id="GO:0005886">
    <property type="term" value="C:plasma membrane"/>
    <property type="evidence" value="ECO:0007669"/>
    <property type="project" value="UniProtKB-SubCell"/>
</dbReference>
<dbReference type="SMART" id="SM00304">
    <property type="entry name" value="HAMP"/>
    <property type="match status" value="1"/>
</dbReference>
<dbReference type="PROSITE" id="PS50109">
    <property type="entry name" value="HIS_KIN"/>
    <property type="match status" value="1"/>
</dbReference>
<dbReference type="EMBL" id="BMOY01000003">
    <property type="protein sequence ID" value="GGI96681.1"/>
    <property type="molecule type" value="Genomic_DNA"/>
</dbReference>
<dbReference type="GO" id="GO:0016036">
    <property type="term" value="P:cellular response to phosphate starvation"/>
    <property type="evidence" value="ECO:0007669"/>
    <property type="project" value="TreeGrafter"/>
</dbReference>
<organism evidence="15 16">
    <name type="scientific">Alicyclobacillus cellulosilyticus</name>
    <dbReference type="NCBI Taxonomy" id="1003997"/>
    <lineage>
        <taxon>Bacteria</taxon>
        <taxon>Bacillati</taxon>
        <taxon>Bacillota</taxon>
        <taxon>Bacilli</taxon>
        <taxon>Bacillales</taxon>
        <taxon>Alicyclobacillaceae</taxon>
        <taxon>Alicyclobacillus</taxon>
    </lineage>
</organism>
<evidence type="ECO:0000313" key="15">
    <source>
        <dbReference type="EMBL" id="GGI96681.1"/>
    </source>
</evidence>
<evidence type="ECO:0000256" key="3">
    <source>
        <dbReference type="ARBA" id="ARBA00012438"/>
    </source>
</evidence>
<evidence type="ECO:0000256" key="7">
    <source>
        <dbReference type="ARBA" id="ARBA00022741"/>
    </source>
</evidence>
<protein>
    <recommendedName>
        <fullName evidence="3">histidine kinase</fullName>
        <ecNumber evidence="3">2.7.13.3</ecNumber>
    </recommendedName>
</protein>
<evidence type="ECO:0000256" key="1">
    <source>
        <dbReference type="ARBA" id="ARBA00000085"/>
    </source>
</evidence>
<dbReference type="InterPro" id="IPR003661">
    <property type="entry name" value="HisK_dim/P_dom"/>
</dbReference>
<comment type="catalytic activity">
    <reaction evidence="1">
        <text>ATP + protein L-histidine = ADP + protein N-phospho-L-histidine.</text>
        <dbReference type="EC" id="2.7.13.3"/>
    </reaction>
</comment>
<dbReference type="PANTHER" id="PTHR45453">
    <property type="entry name" value="PHOSPHATE REGULON SENSOR PROTEIN PHOR"/>
    <property type="match status" value="1"/>
</dbReference>
<evidence type="ECO:0000256" key="11">
    <source>
        <dbReference type="ARBA" id="ARBA00023136"/>
    </source>
</evidence>
<dbReference type="Proteomes" id="UP000637695">
    <property type="component" value="Unassembled WGS sequence"/>
</dbReference>
<dbReference type="PRINTS" id="PR00344">
    <property type="entry name" value="BCTRLSENSOR"/>
</dbReference>
<sequence>MSIQKKMVLAFFTSVSLLLLALALILQAEVRRHFFMVVCPQVHAVSPPLTQLIQGHFEQALSQSLVWTLLCFVLAAAGMAVMVSRVMTRRIVIMQKHAARIAQGEWGAAMPVAGRDELSSLANTLNYLSEQLARQEQLRKHLMQDIAHELRTPLATLRAHLQAFYDGLWEPNRERLQSCLEEIERFEALVAAVETLYEADTMSEVPSRSGAQTDLRQAAQSVVQLFEPRCAAAGLNLAFVAEDTPVWVQMEAKHVAQVLWNLLDNAVKYTPRGGSISVSVGHRNGRPFLAVKDTGIGIPESELENIFERFYRVDKSRDRKTGGSGLGLAIVKRLVDSSHGVIQVESQVGVGSNFTIHWPAPFSSASSDPRGSAVE</sequence>
<evidence type="ECO:0000256" key="4">
    <source>
        <dbReference type="ARBA" id="ARBA00022475"/>
    </source>
</evidence>
<dbReference type="FunFam" id="3.30.565.10:FF:000006">
    <property type="entry name" value="Sensor histidine kinase WalK"/>
    <property type="match status" value="1"/>
</dbReference>
<keyword evidence="11 12" id="KW-0472">Membrane</keyword>
<dbReference type="GO" id="GO:0000155">
    <property type="term" value="F:phosphorelay sensor kinase activity"/>
    <property type="evidence" value="ECO:0007669"/>
    <property type="project" value="InterPro"/>
</dbReference>
<keyword evidence="10" id="KW-0902">Two-component regulatory system</keyword>
<keyword evidence="6" id="KW-0808">Transferase</keyword>
<comment type="caution">
    <text evidence="15">The sequence shown here is derived from an EMBL/GenBank/DDBJ whole genome shotgun (WGS) entry which is preliminary data.</text>
</comment>
<dbReference type="Gene3D" id="3.30.565.10">
    <property type="entry name" value="Histidine kinase-like ATPase, C-terminal domain"/>
    <property type="match status" value="1"/>
</dbReference>
<dbReference type="SUPFAM" id="SSF55874">
    <property type="entry name" value="ATPase domain of HSP90 chaperone/DNA topoisomerase II/histidine kinase"/>
    <property type="match status" value="1"/>
</dbReference>
<dbReference type="PANTHER" id="PTHR45453:SF1">
    <property type="entry name" value="PHOSPHATE REGULON SENSOR PROTEIN PHOR"/>
    <property type="match status" value="1"/>
</dbReference>
<keyword evidence="4" id="KW-1003">Cell membrane</keyword>
<dbReference type="SMART" id="SM00387">
    <property type="entry name" value="HATPase_c"/>
    <property type="match status" value="1"/>
</dbReference>
<dbReference type="AlphaFoldDB" id="A0A917K1U9"/>
<name>A0A917K1U9_9BACL</name>
<dbReference type="Gene3D" id="6.10.340.10">
    <property type="match status" value="1"/>
</dbReference>
<dbReference type="Pfam" id="PF00672">
    <property type="entry name" value="HAMP"/>
    <property type="match status" value="1"/>
</dbReference>
<evidence type="ECO:0000256" key="5">
    <source>
        <dbReference type="ARBA" id="ARBA00022553"/>
    </source>
</evidence>
<keyword evidence="9" id="KW-0067">ATP-binding</keyword>
<dbReference type="SUPFAM" id="SSF47384">
    <property type="entry name" value="Homodimeric domain of signal transducing histidine kinase"/>
    <property type="match status" value="1"/>
</dbReference>
<feature type="transmembrane region" description="Helical" evidence="12">
    <location>
        <begin position="60"/>
        <end position="83"/>
    </location>
</feature>
<comment type="subcellular location">
    <subcellularLocation>
        <location evidence="2">Cell membrane</location>
        <topology evidence="2">Multi-pass membrane protein</topology>
    </subcellularLocation>
</comment>
<dbReference type="InterPro" id="IPR005467">
    <property type="entry name" value="His_kinase_dom"/>
</dbReference>
<keyword evidence="12" id="KW-0812">Transmembrane</keyword>
<evidence type="ECO:0000256" key="10">
    <source>
        <dbReference type="ARBA" id="ARBA00023012"/>
    </source>
</evidence>
<gene>
    <name evidence="15" type="ORF">GCM10010885_03000</name>
</gene>
<evidence type="ECO:0000256" key="6">
    <source>
        <dbReference type="ARBA" id="ARBA00022679"/>
    </source>
</evidence>
<feature type="domain" description="HAMP" evidence="14">
    <location>
        <begin position="85"/>
        <end position="137"/>
    </location>
</feature>
<evidence type="ECO:0000256" key="9">
    <source>
        <dbReference type="ARBA" id="ARBA00022840"/>
    </source>
</evidence>
<evidence type="ECO:0000313" key="16">
    <source>
        <dbReference type="Proteomes" id="UP000637695"/>
    </source>
</evidence>
<reference evidence="15" key="2">
    <citation type="submission" date="2020-09" db="EMBL/GenBank/DDBJ databases">
        <authorList>
            <person name="Sun Q."/>
            <person name="Ohkuma M."/>
        </authorList>
    </citation>
    <scope>NUCLEOTIDE SEQUENCE</scope>
    <source>
        <strain evidence="15">JCM 18487</strain>
    </source>
</reference>
<evidence type="ECO:0000259" key="13">
    <source>
        <dbReference type="PROSITE" id="PS50109"/>
    </source>
</evidence>
<proteinExistence type="predicted"/>
<evidence type="ECO:0000259" key="14">
    <source>
        <dbReference type="PROSITE" id="PS50885"/>
    </source>
</evidence>
<evidence type="ECO:0000256" key="12">
    <source>
        <dbReference type="SAM" id="Phobius"/>
    </source>
</evidence>
<dbReference type="Gene3D" id="1.10.287.130">
    <property type="match status" value="1"/>
</dbReference>
<evidence type="ECO:0000256" key="8">
    <source>
        <dbReference type="ARBA" id="ARBA00022777"/>
    </source>
</evidence>